<dbReference type="EMBL" id="MU250545">
    <property type="protein sequence ID" value="KAG7443474.1"/>
    <property type="molecule type" value="Genomic_DNA"/>
</dbReference>
<reference evidence="1" key="1">
    <citation type="submission" date="2020-11" db="EMBL/GenBank/DDBJ databases">
        <title>Adaptations for nitrogen fixation in a non-lichenized fungal sporocarp promotes dispersal by wood-feeding termites.</title>
        <authorList>
            <consortium name="DOE Joint Genome Institute"/>
            <person name="Koch R.A."/>
            <person name="Yoon G."/>
            <person name="Arayal U."/>
            <person name="Lail K."/>
            <person name="Amirebrahimi M."/>
            <person name="Labutti K."/>
            <person name="Lipzen A."/>
            <person name="Riley R."/>
            <person name="Barry K."/>
            <person name="Henrissat B."/>
            <person name="Grigoriev I.V."/>
            <person name="Herr J.R."/>
            <person name="Aime M.C."/>
        </authorList>
    </citation>
    <scope>NUCLEOTIDE SEQUENCE</scope>
    <source>
        <strain evidence="1">MCA 3950</strain>
    </source>
</reference>
<organism evidence="1 2">
    <name type="scientific">Guyanagaster necrorhizus</name>
    <dbReference type="NCBI Taxonomy" id="856835"/>
    <lineage>
        <taxon>Eukaryota</taxon>
        <taxon>Fungi</taxon>
        <taxon>Dikarya</taxon>
        <taxon>Basidiomycota</taxon>
        <taxon>Agaricomycotina</taxon>
        <taxon>Agaricomycetes</taxon>
        <taxon>Agaricomycetidae</taxon>
        <taxon>Agaricales</taxon>
        <taxon>Marasmiineae</taxon>
        <taxon>Physalacriaceae</taxon>
        <taxon>Guyanagaster</taxon>
    </lineage>
</organism>
<name>A0A9P7VP80_9AGAR</name>
<sequence length="164" mass="18920">MLDCFLRPKNSATPPMIFSNFPVDRGLIPSLLYFITPPSLLLDRPIPILPRLEVAFYPSLTPPTLKKMCLYITSQYTYTCGKVSTTENRVQCPHRQKYLSEKRAWLDGAAAPKCLCDGIPKKEKRRVEVGKPCKPNCPYIAYPEFHRPYNSRYEARFQAWTSSR</sequence>
<keyword evidence="2" id="KW-1185">Reference proteome</keyword>
<evidence type="ECO:0000313" key="2">
    <source>
        <dbReference type="Proteomes" id="UP000812287"/>
    </source>
</evidence>
<dbReference type="AlphaFoldDB" id="A0A9P7VP80"/>
<dbReference type="Proteomes" id="UP000812287">
    <property type="component" value="Unassembled WGS sequence"/>
</dbReference>
<comment type="caution">
    <text evidence="1">The sequence shown here is derived from an EMBL/GenBank/DDBJ whole genome shotgun (WGS) entry which is preliminary data.</text>
</comment>
<evidence type="ECO:0000313" key="1">
    <source>
        <dbReference type="EMBL" id="KAG7443474.1"/>
    </source>
</evidence>
<dbReference type="GeneID" id="66101688"/>
<proteinExistence type="predicted"/>
<gene>
    <name evidence="1" type="ORF">BT62DRAFT_1078535</name>
</gene>
<protein>
    <submittedName>
        <fullName evidence="1">Uncharacterized protein</fullName>
    </submittedName>
</protein>
<dbReference type="OrthoDB" id="10332871at2759"/>
<accession>A0A9P7VP80</accession>
<dbReference type="RefSeq" id="XP_043036974.1">
    <property type="nucleotide sequence ID" value="XM_043179394.1"/>
</dbReference>